<proteinExistence type="predicted"/>
<dbReference type="PROSITE" id="PS50110">
    <property type="entry name" value="RESPONSE_REGULATORY"/>
    <property type="match status" value="1"/>
</dbReference>
<dbReference type="InterPro" id="IPR050595">
    <property type="entry name" value="Bact_response_regulator"/>
</dbReference>
<dbReference type="Pfam" id="PF00072">
    <property type="entry name" value="Response_reg"/>
    <property type="match status" value="1"/>
</dbReference>
<comment type="caution">
    <text evidence="5">The sequence shown here is derived from an EMBL/GenBank/DDBJ whole genome shotgun (WGS) entry which is preliminary data.</text>
</comment>
<dbReference type="Proteomes" id="UP000016570">
    <property type="component" value="Unassembled WGS sequence"/>
</dbReference>
<organism evidence="5 6">
    <name type="scientific">Vibrio proteolyticus NBRC 13287</name>
    <dbReference type="NCBI Taxonomy" id="1219065"/>
    <lineage>
        <taxon>Bacteria</taxon>
        <taxon>Pseudomonadati</taxon>
        <taxon>Pseudomonadota</taxon>
        <taxon>Gammaproteobacteria</taxon>
        <taxon>Vibrionales</taxon>
        <taxon>Vibrionaceae</taxon>
        <taxon>Vibrio</taxon>
    </lineage>
</organism>
<dbReference type="SUPFAM" id="SSF52172">
    <property type="entry name" value="CheY-like"/>
    <property type="match status" value="1"/>
</dbReference>
<feature type="domain" description="Response regulatory" evidence="4">
    <location>
        <begin position="264"/>
        <end position="380"/>
    </location>
</feature>
<dbReference type="GO" id="GO:0000160">
    <property type="term" value="P:phosphorelay signal transduction system"/>
    <property type="evidence" value="ECO:0007669"/>
    <property type="project" value="UniProtKB-KW"/>
</dbReference>
<dbReference type="RefSeq" id="WP_021706470.1">
    <property type="nucleotide sequence ID" value="NZ_BATJ01000015.1"/>
</dbReference>
<feature type="modified residue" description="4-aspartylphosphate" evidence="3">
    <location>
        <position position="313"/>
    </location>
</feature>
<dbReference type="SMART" id="SM00448">
    <property type="entry name" value="REC"/>
    <property type="match status" value="1"/>
</dbReference>
<dbReference type="EMBL" id="BATJ01000015">
    <property type="protein sequence ID" value="GAD68501.1"/>
    <property type="molecule type" value="Genomic_DNA"/>
</dbReference>
<dbReference type="InterPro" id="IPR001789">
    <property type="entry name" value="Sig_transdc_resp-reg_receiver"/>
</dbReference>
<evidence type="ECO:0000313" key="6">
    <source>
        <dbReference type="Proteomes" id="UP000016570"/>
    </source>
</evidence>
<keyword evidence="6" id="KW-1185">Reference proteome</keyword>
<dbReference type="PANTHER" id="PTHR44591:SF14">
    <property type="entry name" value="PROTEIN PILG"/>
    <property type="match status" value="1"/>
</dbReference>
<gene>
    <name evidence="5" type="ORF">VPR01S_15_00190</name>
</gene>
<dbReference type="InterPro" id="IPR011006">
    <property type="entry name" value="CheY-like_superfamily"/>
</dbReference>
<dbReference type="CDD" id="cd17546">
    <property type="entry name" value="REC_hyHK_CKI1_RcsC-like"/>
    <property type="match status" value="1"/>
</dbReference>
<evidence type="ECO:0000256" key="1">
    <source>
        <dbReference type="ARBA" id="ARBA00022553"/>
    </source>
</evidence>
<dbReference type="PANTHER" id="PTHR44591">
    <property type="entry name" value="STRESS RESPONSE REGULATOR PROTEIN 1"/>
    <property type="match status" value="1"/>
</dbReference>
<evidence type="ECO:0000256" key="3">
    <source>
        <dbReference type="PROSITE-ProRule" id="PRU00169"/>
    </source>
</evidence>
<keyword evidence="1 3" id="KW-0597">Phosphoprotein</keyword>
<evidence type="ECO:0000256" key="2">
    <source>
        <dbReference type="ARBA" id="ARBA00023012"/>
    </source>
</evidence>
<dbReference type="STRING" id="1219065.VPR01S_15_00190"/>
<reference evidence="5 6" key="1">
    <citation type="submission" date="2013-09" db="EMBL/GenBank/DDBJ databases">
        <title>Whole genome shotgun sequence of Vibrio proteolyticus NBRC 13287.</title>
        <authorList>
            <person name="Isaki S."/>
            <person name="Hosoyama A."/>
            <person name="Numata M."/>
            <person name="Hashimoto M."/>
            <person name="Hosoyama Y."/>
            <person name="Tsuchikane K."/>
            <person name="Noguchi M."/>
            <person name="Hirakata S."/>
            <person name="Ichikawa N."/>
            <person name="Ohji S."/>
            <person name="Yamazoe A."/>
            <person name="Fujita N."/>
        </authorList>
    </citation>
    <scope>NUCLEOTIDE SEQUENCE [LARGE SCALE GENOMIC DNA]</scope>
    <source>
        <strain evidence="5 6">NBRC 13287</strain>
    </source>
</reference>
<dbReference type="Gene3D" id="3.40.50.2300">
    <property type="match status" value="1"/>
</dbReference>
<evidence type="ECO:0000313" key="5">
    <source>
        <dbReference type="EMBL" id="GAD68501.1"/>
    </source>
</evidence>
<evidence type="ECO:0000259" key="4">
    <source>
        <dbReference type="PROSITE" id="PS50110"/>
    </source>
</evidence>
<name>U2ZL78_VIBPR</name>
<accession>U2ZL78</accession>
<keyword evidence="2" id="KW-0902">Two-component regulatory system</keyword>
<dbReference type="AlphaFoldDB" id="U2ZL78"/>
<sequence length="381" mass="43380">MVFDKTSVYIFYNDAEMVDIIIPLFENMFNDISKINTNSEHSKFAEKLTEDHVSIIYVYVFEHAIDAYQLASLIREHHALKSHSKTPHFDILLCDKSSRQKAYTLCSENEFYIYEIVKPIYDANRLKLTIKRLAEHLMADVHLLEVIGDNASLLNSLSQSIDSISQCKNDVDHIIDVKNQEFKSLVSPLDNLLKHVPTSEWDKSFTNIIKSLPEHIKRDESFNFSLKSFRENLQIYKESSSDILQTFSSMLDEIRPKLNNKKKVIVVAEDQPVMQKIIMTILEPRGFKVELASNGVEALIKAKVMLPSVILLDIDMPIMDGLSTLQAIKKLDVIKDVPIIMLTSHADKEVIQSCIQHGASDYAVKPTTADLLLKKIAKAIS</sequence>
<protein>
    <recommendedName>
        <fullName evidence="4">Response regulatory domain-containing protein</fullName>
    </recommendedName>
</protein>
<dbReference type="eggNOG" id="COG0745">
    <property type="taxonomic scope" value="Bacteria"/>
</dbReference>